<feature type="signal peptide" evidence="1">
    <location>
        <begin position="1"/>
        <end position="23"/>
    </location>
</feature>
<dbReference type="PANTHER" id="PTHR43308">
    <property type="entry name" value="OUTER MEMBRANE PROTEIN ALPHA-RELATED"/>
    <property type="match status" value="1"/>
</dbReference>
<dbReference type="PANTHER" id="PTHR43308:SF5">
    <property type="entry name" value="S-LAYER PROTEIN _ PEPTIDOGLYCAN ENDO-BETA-N-ACETYLGLUCOSAMINIDASE"/>
    <property type="match status" value="1"/>
</dbReference>
<dbReference type="EMBL" id="MATO01000035">
    <property type="protein sequence ID" value="OCS90651.1"/>
    <property type="molecule type" value="Genomic_DNA"/>
</dbReference>
<keyword evidence="4" id="KW-1185">Reference proteome</keyword>
<gene>
    <name evidence="3" type="ORF">A6K76_10915</name>
</gene>
<accession>A0A1C0YU27</accession>
<evidence type="ECO:0000256" key="1">
    <source>
        <dbReference type="SAM" id="SignalP"/>
    </source>
</evidence>
<organism evidence="3 4">
    <name type="scientific">Caryophanon latum</name>
    <dbReference type="NCBI Taxonomy" id="33977"/>
    <lineage>
        <taxon>Bacteria</taxon>
        <taxon>Bacillati</taxon>
        <taxon>Bacillota</taxon>
        <taxon>Bacilli</taxon>
        <taxon>Bacillales</taxon>
        <taxon>Caryophanaceae</taxon>
        <taxon>Caryophanon</taxon>
    </lineage>
</organism>
<dbReference type="OrthoDB" id="2439185at2"/>
<keyword evidence="1" id="KW-0732">Signal</keyword>
<dbReference type="InterPro" id="IPR001119">
    <property type="entry name" value="SLH_dom"/>
</dbReference>
<evidence type="ECO:0000313" key="3">
    <source>
        <dbReference type="EMBL" id="OCS90651.1"/>
    </source>
</evidence>
<dbReference type="Pfam" id="PF00395">
    <property type="entry name" value="SLH"/>
    <property type="match status" value="3"/>
</dbReference>
<evidence type="ECO:0000313" key="4">
    <source>
        <dbReference type="Proteomes" id="UP000093482"/>
    </source>
</evidence>
<dbReference type="InterPro" id="IPR051465">
    <property type="entry name" value="Cell_Envelope_Struct_Comp"/>
</dbReference>
<name>A0A1C0YU27_9BACL</name>
<proteinExistence type="predicted"/>
<reference evidence="3 4" key="1">
    <citation type="submission" date="2016-07" db="EMBL/GenBank/DDBJ databases">
        <title>Caryophanon latum genome sequencing.</title>
        <authorList>
            <person name="Verma A."/>
            <person name="Pal Y."/>
            <person name="Krishnamurthi S."/>
        </authorList>
    </citation>
    <scope>NUCLEOTIDE SEQUENCE [LARGE SCALE GENOMIC DNA]</scope>
    <source>
        <strain evidence="3 4">DSM 14151</strain>
    </source>
</reference>
<feature type="chain" id="PRO_5008649245" description="SLH domain-containing protein" evidence="1">
    <location>
        <begin position="24"/>
        <end position="352"/>
    </location>
</feature>
<dbReference type="Proteomes" id="UP000093482">
    <property type="component" value="Unassembled WGS sequence"/>
</dbReference>
<evidence type="ECO:0000259" key="2">
    <source>
        <dbReference type="PROSITE" id="PS51272"/>
    </source>
</evidence>
<dbReference type="PROSITE" id="PS51272">
    <property type="entry name" value="SLH"/>
    <property type="match status" value="3"/>
</dbReference>
<feature type="domain" description="SLH" evidence="2">
    <location>
        <begin position="22"/>
        <end position="85"/>
    </location>
</feature>
<feature type="domain" description="SLH" evidence="2">
    <location>
        <begin position="143"/>
        <end position="206"/>
    </location>
</feature>
<protein>
    <recommendedName>
        <fullName evidence="2">SLH domain-containing protein</fullName>
    </recommendedName>
</protein>
<feature type="domain" description="SLH" evidence="2">
    <location>
        <begin position="86"/>
        <end position="141"/>
    </location>
</feature>
<dbReference type="AlphaFoldDB" id="A0A1C0YU27"/>
<comment type="caution">
    <text evidence="3">The sequence shown here is derived from an EMBL/GenBank/DDBJ whole genome shotgun (WGS) entry which is preliminary data.</text>
</comment>
<sequence length="352" mass="39533">MKILIQTILVTLLLITMTPNVNAAEFRDVLRDRSLYEEIHFLVDEGVIKGYEDGTFRPSQLVSKKHIASMLVKALNLPMTNLQNPGYKDVPVTHAYYKEIAAGYTAGIFSKAQYFNPDSNISRAFMAKILAHAYQLEVIMGSEDTGFSDVSTESPFFTPISKVASNQIAGGYSDGTFLPNALISRAHFAAFLARAMSRTNAPMTKNKLYTYYYEQDNEVRRFEFVKTYDGADYWDVYDDATGNYLHTDIYRQNGTFYGETMAGYGGYFLAIPTPFRIGDVQAKYPADADVTILNTRGFLTVRGTSYTNVLVLKEVRASKQTIISYYATDVGLLLSTTEDGRELIVLAKRQKK</sequence>
<dbReference type="RefSeq" id="WP_066464553.1">
    <property type="nucleotide sequence ID" value="NZ_MATO01000035.1"/>
</dbReference>